<sequence length="343" mass="37353">MIFNKSIGLDIGLTKIKAISLYRQKESLIFDAFQTLASPSRGMISESPLDEREMAQALEKAVDDLKANSKSVNIALADNKAYTKVIDMPVLSDKELSLAIYWEAERHIPVDLSTITLVWNVLKRPPKSSIGEKMQVLMVGAPTALVNKYQKILQMANLTLNSIETETLAILRALVSSNLPPTIILNIGTINTSLTIIKNGILVLTYSIPTGGNAISRSIEADFGLTTSQSEEYKKTYGISKAGAGQTIGRSTEPILASILMEIKKAIAFYSQKYKDDSIIQQILLSGGTAKLPGINLFFAESLGIETVVANPWKIFANQKIPAELLNGSSDYTIALGLAMRDL</sequence>
<comment type="caution">
    <text evidence="1">The sequence shown here is derived from an EMBL/GenBank/DDBJ whole genome shotgun (WGS) entry which is preliminary data.</text>
</comment>
<gene>
    <name evidence="1" type="ORF">A2815_02965</name>
</gene>
<dbReference type="InterPro" id="IPR005883">
    <property type="entry name" value="PilM"/>
</dbReference>
<evidence type="ECO:0008006" key="3">
    <source>
        <dbReference type="Google" id="ProtNLM"/>
    </source>
</evidence>
<dbReference type="CDD" id="cd24049">
    <property type="entry name" value="ASKHA_NBD_PilM"/>
    <property type="match status" value="1"/>
</dbReference>
<dbReference type="PANTHER" id="PTHR32432:SF3">
    <property type="entry name" value="ETHANOLAMINE UTILIZATION PROTEIN EUTJ"/>
    <property type="match status" value="1"/>
</dbReference>
<dbReference type="NCBIfam" id="TIGR01175">
    <property type="entry name" value="pilM"/>
    <property type="match status" value="1"/>
</dbReference>
<dbReference type="InterPro" id="IPR043129">
    <property type="entry name" value="ATPase_NBD"/>
</dbReference>
<accession>A0A1G2FC94</accession>
<dbReference type="Pfam" id="PF11104">
    <property type="entry name" value="PilM_2"/>
    <property type="match status" value="1"/>
</dbReference>
<proteinExistence type="predicted"/>
<evidence type="ECO:0000313" key="2">
    <source>
        <dbReference type="Proteomes" id="UP000176974"/>
    </source>
</evidence>
<dbReference type="SUPFAM" id="SSF53067">
    <property type="entry name" value="Actin-like ATPase domain"/>
    <property type="match status" value="2"/>
</dbReference>
<dbReference type="EMBL" id="MHMY01000008">
    <property type="protein sequence ID" value="OGZ35689.1"/>
    <property type="molecule type" value="Genomic_DNA"/>
</dbReference>
<dbReference type="PIRSF" id="PIRSF019169">
    <property type="entry name" value="PilM"/>
    <property type="match status" value="1"/>
</dbReference>
<dbReference type="Gene3D" id="3.30.420.40">
    <property type="match status" value="2"/>
</dbReference>
<dbReference type="AlphaFoldDB" id="A0A1G2FC94"/>
<protein>
    <recommendedName>
        <fullName evidence="3">SHS2 domain-containing protein</fullName>
    </recommendedName>
</protein>
<evidence type="ECO:0000313" key="1">
    <source>
        <dbReference type="EMBL" id="OGZ35689.1"/>
    </source>
</evidence>
<name>A0A1G2FC94_9BACT</name>
<reference evidence="1 2" key="1">
    <citation type="journal article" date="2016" name="Nat. Commun.">
        <title>Thousands of microbial genomes shed light on interconnected biogeochemical processes in an aquifer system.</title>
        <authorList>
            <person name="Anantharaman K."/>
            <person name="Brown C.T."/>
            <person name="Hug L.A."/>
            <person name="Sharon I."/>
            <person name="Castelle C.J."/>
            <person name="Probst A.J."/>
            <person name="Thomas B.C."/>
            <person name="Singh A."/>
            <person name="Wilkins M.J."/>
            <person name="Karaoz U."/>
            <person name="Brodie E.L."/>
            <person name="Williams K.H."/>
            <person name="Hubbard S.S."/>
            <person name="Banfield J.F."/>
        </authorList>
    </citation>
    <scope>NUCLEOTIDE SEQUENCE [LARGE SCALE GENOMIC DNA]</scope>
</reference>
<dbReference type="PANTHER" id="PTHR32432">
    <property type="entry name" value="CELL DIVISION PROTEIN FTSA-RELATED"/>
    <property type="match status" value="1"/>
</dbReference>
<dbReference type="Proteomes" id="UP000176974">
    <property type="component" value="Unassembled WGS sequence"/>
</dbReference>
<dbReference type="InterPro" id="IPR050696">
    <property type="entry name" value="FtsA/MreB"/>
</dbReference>
<organism evidence="1 2">
    <name type="scientific">Candidatus Portnoybacteria bacterium RIFCSPHIGHO2_01_FULL_40_12b</name>
    <dbReference type="NCBI Taxonomy" id="1801994"/>
    <lineage>
        <taxon>Bacteria</taxon>
        <taxon>Candidatus Portnoyibacteriota</taxon>
    </lineage>
</organism>
<dbReference type="Gene3D" id="3.30.1490.300">
    <property type="match status" value="1"/>
</dbReference>